<dbReference type="Proteomes" id="UP001056120">
    <property type="component" value="Linkage Group LG07"/>
</dbReference>
<reference evidence="1 2" key="2">
    <citation type="journal article" date="2022" name="Mol. Ecol. Resour.">
        <title>The genomes of chicory, endive, great burdock and yacon provide insights into Asteraceae paleo-polyploidization history and plant inulin production.</title>
        <authorList>
            <person name="Fan W."/>
            <person name="Wang S."/>
            <person name="Wang H."/>
            <person name="Wang A."/>
            <person name="Jiang F."/>
            <person name="Liu H."/>
            <person name="Zhao H."/>
            <person name="Xu D."/>
            <person name="Zhang Y."/>
        </authorList>
    </citation>
    <scope>NUCLEOTIDE SEQUENCE [LARGE SCALE GENOMIC DNA]</scope>
    <source>
        <strain evidence="2">cv. Yunnan</strain>
        <tissue evidence="1">Leaves</tissue>
    </source>
</reference>
<comment type="caution">
    <text evidence="1">The sequence shown here is derived from an EMBL/GenBank/DDBJ whole genome shotgun (WGS) entry which is preliminary data.</text>
</comment>
<organism evidence="1 2">
    <name type="scientific">Smallanthus sonchifolius</name>
    <dbReference type="NCBI Taxonomy" id="185202"/>
    <lineage>
        <taxon>Eukaryota</taxon>
        <taxon>Viridiplantae</taxon>
        <taxon>Streptophyta</taxon>
        <taxon>Embryophyta</taxon>
        <taxon>Tracheophyta</taxon>
        <taxon>Spermatophyta</taxon>
        <taxon>Magnoliopsida</taxon>
        <taxon>eudicotyledons</taxon>
        <taxon>Gunneridae</taxon>
        <taxon>Pentapetalae</taxon>
        <taxon>asterids</taxon>
        <taxon>campanulids</taxon>
        <taxon>Asterales</taxon>
        <taxon>Asteraceae</taxon>
        <taxon>Asteroideae</taxon>
        <taxon>Heliantheae alliance</taxon>
        <taxon>Millerieae</taxon>
        <taxon>Smallanthus</taxon>
    </lineage>
</organism>
<accession>A0ACB9IQ09</accession>
<reference evidence="2" key="1">
    <citation type="journal article" date="2022" name="Mol. Ecol. Resour.">
        <title>The genomes of chicory, endive, great burdock and yacon provide insights into Asteraceae palaeo-polyploidization history and plant inulin production.</title>
        <authorList>
            <person name="Fan W."/>
            <person name="Wang S."/>
            <person name="Wang H."/>
            <person name="Wang A."/>
            <person name="Jiang F."/>
            <person name="Liu H."/>
            <person name="Zhao H."/>
            <person name="Xu D."/>
            <person name="Zhang Y."/>
        </authorList>
    </citation>
    <scope>NUCLEOTIDE SEQUENCE [LARGE SCALE GENOMIC DNA]</scope>
    <source>
        <strain evidence="2">cv. Yunnan</strain>
    </source>
</reference>
<sequence length="162" mass="17466">MGTCASIQYSGNQGTLLIGNGTSTTAKVIHSIDGRLQEFRQPVKAGNVLFGHQPESFFLCSAEDMFVNCHVPHVPGDEDLQPGQIYFVMPISKSYRPISLHELCLLAIKASSALEKSAEMKMKKTTSFGGSLKTTSFSGRRKSNGSGRRKPESGVEAASVIL</sequence>
<keyword evidence="2" id="KW-1185">Reference proteome</keyword>
<dbReference type="EMBL" id="CM042024">
    <property type="protein sequence ID" value="KAI3809758.1"/>
    <property type="molecule type" value="Genomic_DNA"/>
</dbReference>
<evidence type="ECO:0000313" key="2">
    <source>
        <dbReference type="Proteomes" id="UP001056120"/>
    </source>
</evidence>
<evidence type="ECO:0000313" key="1">
    <source>
        <dbReference type="EMBL" id="KAI3809758.1"/>
    </source>
</evidence>
<protein>
    <submittedName>
        <fullName evidence="1">Uncharacterized protein</fullName>
    </submittedName>
</protein>
<name>A0ACB9IQ09_9ASTR</name>
<proteinExistence type="predicted"/>
<gene>
    <name evidence="1" type="ORF">L1987_19358</name>
</gene>